<sequence>MMRCPYCKQAAHVRTSRYLSDNVKQSYLQCVNVFCSATFRTIESIDEVIRPPAEEKPTPSPAAPVTPPRILDCARSSLRH</sequence>
<dbReference type="OrthoDB" id="6895359at2"/>
<evidence type="ECO:0000259" key="2">
    <source>
        <dbReference type="Pfam" id="PF04606"/>
    </source>
</evidence>
<dbReference type="EMBL" id="CP123488">
    <property type="protein sequence ID" value="WGL57247.1"/>
    <property type="molecule type" value="Genomic_DNA"/>
</dbReference>
<dbReference type="Proteomes" id="UP000344450">
    <property type="component" value="Chromosome"/>
</dbReference>
<evidence type="ECO:0000256" key="1">
    <source>
        <dbReference type="SAM" id="MobiDB-lite"/>
    </source>
</evidence>
<evidence type="ECO:0000313" key="5">
    <source>
        <dbReference type="Proteomes" id="UP000344450"/>
    </source>
</evidence>
<accession>A0A3S4EAR4</accession>
<keyword evidence="5" id="KW-1185">Reference proteome</keyword>
<organism evidence="4 6">
    <name type="scientific">Kluyvera intermedia</name>
    <name type="common">Enterobacter intermedius</name>
    <dbReference type="NCBI Taxonomy" id="61648"/>
    <lineage>
        <taxon>Bacteria</taxon>
        <taxon>Pseudomonadati</taxon>
        <taxon>Pseudomonadota</taxon>
        <taxon>Gammaproteobacteria</taxon>
        <taxon>Enterobacterales</taxon>
        <taxon>Enterobacteriaceae</taxon>
        <taxon>Kluyvera</taxon>
    </lineage>
</organism>
<dbReference type="AlphaFoldDB" id="A0A3S4EAR4"/>
<proteinExistence type="predicted"/>
<dbReference type="EMBL" id="CP045845">
    <property type="protein sequence ID" value="QGH29127.1"/>
    <property type="molecule type" value="Genomic_DNA"/>
</dbReference>
<dbReference type="RefSeq" id="WP_062779951.1">
    <property type="nucleotide sequence ID" value="NZ_CP045843.1"/>
</dbReference>
<feature type="compositionally biased region" description="Pro residues" evidence="1">
    <location>
        <begin position="58"/>
        <end position="67"/>
    </location>
</feature>
<feature type="region of interest" description="Disordered" evidence="1">
    <location>
        <begin position="50"/>
        <end position="69"/>
    </location>
</feature>
<evidence type="ECO:0000313" key="4">
    <source>
        <dbReference type="EMBL" id="WGL57247.1"/>
    </source>
</evidence>
<reference evidence="4" key="2">
    <citation type="submission" date="2023-04" db="EMBL/GenBank/DDBJ databases">
        <title>APH(3)-Id, a novel chromosomal aminoglycoside phosphotransferase, identified from an environmental isolate of Kluyvera intermedia DW18.</title>
        <authorList>
            <person name="Sha Y."/>
        </authorList>
    </citation>
    <scope>NUCLEOTIDE SEQUENCE</scope>
    <source>
        <strain evidence="4">DW18</strain>
    </source>
</reference>
<dbReference type="InterPro" id="IPR007684">
    <property type="entry name" value="Znf_Ogr/Delta"/>
</dbReference>
<protein>
    <submittedName>
        <fullName evidence="4">Ogr/Delta-like zinc finger family protein</fullName>
    </submittedName>
</protein>
<dbReference type="GeneID" id="91971806"/>
<dbReference type="Proteomes" id="UP001177527">
    <property type="component" value="Chromosome"/>
</dbReference>
<name>A0A3S4EAR4_KLUIN</name>
<feature type="domain" description="Zinc finger Ogr/Delta-type" evidence="2">
    <location>
        <begin position="3"/>
        <end position="49"/>
    </location>
</feature>
<dbReference type="Pfam" id="PF04606">
    <property type="entry name" value="Ogr_Delta"/>
    <property type="match status" value="1"/>
</dbReference>
<gene>
    <name evidence="3" type="ORF">GHC21_05340</name>
    <name evidence="4" type="ORF">QBD33_05490</name>
</gene>
<reference evidence="3 5" key="1">
    <citation type="submission" date="2019-10" db="EMBL/GenBank/DDBJ databases">
        <title>Complete genome sequencing of drug resistant plasmids in Kluyvera intermedia.</title>
        <authorList>
            <person name="Ke C."/>
            <person name="Jian S."/>
        </authorList>
    </citation>
    <scope>NUCLEOTIDE SEQUENCE [LARGE SCALE GENOMIC DNA]</scope>
    <source>
        <strain evidence="3 5">N2-1</strain>
    </source>
</reference>
<evidence type="ECO:0000313" key="3">
    <source>
        <dbReference type="EMBL" id="QGH29127.1"/>
    </source>
</evidence>
<evidence type="ECO:0000313" key="6">
    <source>
        <dbReference type="Proteomes" id="UP001177527"/>
    </source>
</evidence>